<keyword evidence="3" id="KW-1185">Reference proteome</keyword>
<dbReference type="AlphaFoldDB" id="A0A1U8AUE1"/>
<dbReference type="RefSeq" id="XP_010266790.1">
    <property type="nucleotide sequence ID" value="XM_010268488.1"/>
</dbReference>
<dbReference type="NCBIfam" id="TIGR01571">
    <property type="entry name" value="A_thal_Cys_rich"/>
    <property type="match status" value="1"/>
</dbReference>
<evidence type="ECO:0000313" key="3">
    <source>
        <dbReference type="Proteomes" id="UP000189703"/>
    </source>
</evidence>
<feature type="region of interest" description="Disordered" evidence="1">
    <location>
        <begin position="1"/>
        <end position="23"/>
    </location>
</feature>
<dbReference type="PANTHER" id="PTHR15907">
    <property type="entry name" value="DUF614 FAMILY PROTEIN-RELATED"/>
    <property type="match status" value="1"/>
</dbReference>
<keyword evidence="2" id="KW-0472">Membrane</keyword>
<dbReference type="InParanoid" id="A0A1U8AUE1"/>
<name>A0A1U8AUE1_NELNU</name>
<evidence type="ECO:0000256" key="1">
    <source>
        <dbReference type="SAM" id="MobiDB-lite"/>
    </source>
</evidence>
<dbReference type="KEGG" id="nnu:104604192"/>
<organism evidence="3 4">
    <name type="scientific">Nelumbo nucifera</name>
    <name type="common">Sacred lotus</name>
    <dbReference type="NCBI Taxonomy" id="4432"/>
    <lineage>
        <taxon>Eukaryota</taxon>
        <taxon>Viridiplantae</taxon>
        <taxon>Streptophyta</taxon>
        <taxon>Embryophyta</taxon>
        <taxon>Tracheophyta</taxon>
        <taxon>Spermatophyta</taxon>
        <taxon>Magnoliopsida</taxon>
        <taxon>Proteales</taxon>
        <taxon>Nelumbonaceae</taxon>
        <taxon>Nelumbo</taxon>
    </lineage>
</organism>
<proteinExistence type="predicted"/>
<protein>
    <submittedName>
        <fullName evidence="4">Protein PLANT CADMIUM RESISTANCE 2-like</fullName>
    </submittedName>
</protein>
<reference evidence="4" key="1">
    <citation type="submission" date="2025-08" db="UniProtKB">
        <authorList>
            <consortium name="RefSeq"/>
        </authorList>
    </citation>
    <scope>IDENTIFICATION</scope>
</reference>
<dbReference type="OrthoDB" id="1045822at2759"/>
<feature type="transmembrane region" description="Helical" evidence="2">
    <location>
        <begin position="102"/>
        <end position="121"/>
    </location>
</feature>
<dbReference type="Pfam" id="PF04749">
    <property type="entry name" value="PLAC8"/>
    <property type="match status" value="1"/>
</dbReference>
<keyword evidence="2" id="KW-0812">Transmembrane</keyword>
<evidence type="ECO:0000313" key="4">
    <source>
        <dbReference type="RefSeq" id="XP_010266790.1"/>
    </source>
</evidence>
<gene>
    <name evidence="4" type="primary">LOC104604192</name>
</gene>
<sequence length="192" mass="21025">MYPSNAGNYTAAEPPKFSSSPMATASLSAPQFSQPTPIGVPMDMPPPAFPTQTQRQVPWSTGLCDCCDDVPLCCITCWCPCITFAQISEIIDKGTSSCGMNGAIYTIIAYFTGCACLYSCFYRTKLRHQYSLQESPCGDCFVHFCCESCALCQEYRELKSRGFNMAIGWHANVEQQNHGVAMAPVVQGSMTR</sequence>
<dbReference type="OMA" id="CITSGRI"/>
<evidence type="ECO:0000256" key="2">
    <source>
        <dbReference type="SAM" id="Phobius"/>
    </source>
</evidence>
<keyword evidence="2" id="KW-1133">Transmembrane helix</keyword>
<dbReference type="FunCoup" id="A0A1U8AUE1">
    <property type="interactions" value="222"/>
</dbReference>
<accession>A0A1U8AUE1</accession>
<dbReference type="eggNOG" id="ENOG502S7UD">
    <property type="taxonomic scope" value="Eukaryota"/>
</dbReference>
<dbReference type="Proteomes" id="UP000189703">
    <property type="component" value="Unplaced"/>
</dbReference>
<dbReference type="STRING" id="4432.A0A1U8AUE1"/>
<dbReference type="GeneID" id="104604192"/>
<dbReference type="InterPro" id="IPR006461">
    <property type="entry name" value="PLAC_motif_containing"/>
</dbReference>